<organism evidence="2">
    <name type="scientific">Rhizophora mucronata</name>
    <name type="common">Asiatic mangrove</name>
    <dbReference type="NCBI Taxonomy" id="61149"/>
    <lineage>
        <taxon>Eukaryota</taxon>
        <taxon>Viridiplantae</taxon>
        <taxon>Streptophyta</taxon>
        <taxon>Embryophyta</taxon>
        <taxon>Tracheophyta</taxon>
        <taxon>Spermatophyta</taxon>
        <taxon>Magnoliopsida</taxon>
        <taxon>eudicotyledons</taxon>
        <taxon>Gunneridae</taxon>
        <taxon>Pentapetalae</taxon>
        <taxon>rosids</taxon>
        <taxon>fabids</taxon>
        <taxon>Malpighiales</taxon>
        <taxon>Rhizophoraceae</taxon>
        <taxon>Rhizophora</taxon>
    </lineage>
</organism>
<dbReference type="AlphaFoldDB" id="A0A2P2K9M7"/>
<sequence length="26" mass="3205">MCFLSLYYIYGLYVKFLCNFFMGLRV</sequence>
<evidence type="ECO:0000313" key="2">
    <source>
        <dbReference type="EMBL" id="MBX02401.1"/>
    </source>
</evidence>
<protein>
    <submittedName>
        <fullName evidence="2">Uncharacterized protein</fullName>
    </submittedName>
</protein>
<keyword evidence="1" id="KW-0812">Transmembrane</keyword>
<keyword evidence="1" id="KW-0472">Membrane</keyword>
<proteinExistence type="predicted"/>
<dbReference type="EMBL" id="GGEC01021917">
    <property type="protein sequence ID" value="MBX02401.1"/>
    <property type="molecule type" value="Transcribed_RNA"/>
</dbReference>
<evidence type="ECO:0000256" key="1">
    <source>
        <dbReference type="SAM" id="Phobius"/>
    </source>
</evidence>
<accession>A0A2P2K9M7</accession>
<keyword evidence="1" id="KW-1133">Transmembrane helix</keyword>
<feature type="transmembrane region" description="Helical" evidence="1">
    <location>
        <begin position="6"/>
        <end position="24"/>
    </location>
</feature>
<name>A0A2P2K9M7_RHIMU</name>
<reference evidence="2" key="1">
    <citation type="submission" date="2018-02" db="EMBL/GenBank/DDBJ databases">
        <title>Rhizophora mucronata_Transcriptome.</title>
        <authorList>
            <person name="Meera S.P."/>
            <person name="Sreeshan A."/>
            <person name="Augustine A."/>
        </authorList>
    </citation>
    <scope>NUCLEOTIDE SEQUENCE</scope>
    <source>
        <tissue evidence="2">Leaf</tissue>
    </source>
</reference>